<feature type="domain" description="Probable zinc-ribbon" evidence="2">
    <location>
        <begin position="473"/>
        <end position="516"/>
    </location>
</feature>
<dbReference type="GO" id="GO:1900150">
    <property type="term" value="P:regulation of defense response to fungus"/>
    <property type="evidence" value="ECO:0007669"/>
    <property type="project" value="InterPro"/>
</dbReference>
<feature type="compositionally biased region" description="Polar residues" evidence="1">
    <location>
        <begin position="588"/>
        <end position="602"/>
    </location>
</feature>
<dbReference type="GeneID" id="111432200"/>
<evidence type="ECO:0000313" key="4">
    <source>
        <dbReference type="Proteomes" id="UP000504609"/>
    </source>
</evidence>
<feature type="region of interest" description="Disordered" evidence="1">
    <location>
        <begin position="588"/>
        <end position="688"/>
    </location>
</feature>
<name>A0A6J1EDK0_CUCMO</name>
<feature type="region of interest" description="Disordered" evidence="1">
    <location>
        <begin position="159"/>
        <end position="180"/>
    </location>
</feature>
<feature type="compositionally biased region" description="Polar residues" evidence="1">
    <location>
        <begin position="60"/>
        <end position="70"/>
    </location>
</feature>
<dbReference type="AlphaFoldDB" id="A0A6J1EDK0"/>
<accession>A0A6J1EDK0</accession>
<dbReference type="RefSeq" id="XP_022924823.1">
    <property type="nucleotide sequence ID" value="XM_023069055.1"/>
</dbReference>
<dbReference type="KEGG" id="cmos:111432200"/>
<dbReference type="InterPro" id="IPR021480">
    <property type="entry name" value="Zinc_ribbon_12"/>
</dbReference>
<feature type="domain" description="Enhanced disease resistance 4-like N-terminal" evidence="3">
    <location>
        <begin position="6"/>
        <end position="39"/>
    </location>
</feature>
<dbReference type="InterPro" id="IPR040244">
    <property type="entry name" value="EDR4-like"/>
</dbReference>
<evidence type="ECO:0000256" key="1">
    <source>
        <dbReference type="SAM" id="MobiDB-lite"/>
    </source>
</evidence>
<feature type="region of interest" description="Disordered" evidence="1">
    <location>
        <begin position="45"/>
        <end position="72"/>
    </location>
</feature>
<dbReference type="InterPro" id="IPR055126">
    <property type="entry name" value="EDR4-like_N"/>
</dbReference>
<dbReference type="Proteomes" id="UP000504609">
    <property type="component" value="Unplaced"/>
</dbReference>
<organism evidence="4 5">
    <name type="scientific">Cucurbita moschata</name>
    <name type="common">Winter crookneck squash</name>
    <name type="synonym">Cucurbita pepo var. moschata</name>
    <dbReference type="NCBI Taxonomy" id="3662"/>
    <lineage>
        <taxon>Eukaryota</taxon>
        <taxon>Viridiplantae</taxon>
        <taxon>Streptophyta</taxon>
        <taxon>Embryophyta</taxon>
        <taxon>Tracheophyta</taxon>
        <taxon>Spermatophyta</taxon>
        <taxon>Magnoliopsida</taxon>
        <taxon>eudicotyledons</taxon>
        <taxon>Gunneridae</taxon>
        <taxon>Pentapetalae</taxon>
        <taxon>rosids</taxon>
        <taxon>fabids</taxon>
        <taxon>Cucurbitales</taxon>
        <taxon>Cucurbitaceae</taxon>
        <taxon>Cucurbiteae</taxon>
        <taxon>Cucurbita</taxon>
    </lineage>
</organism>
<feature type="compositionally biased region" description="Polar residues" evidence="1">
    <location>
        <begin position="623"/>
        <end position="632"/>
    </location>
</feature>
<dbReference type="PANTHER" id="PTHR31105">
    <property type="entry name" value="EXTRA-LARGE G-PROTEIN-LIKE"/>
    <property type="match status" value="1"/>
</dbReference>
<feature type="compositionally biased region" description="Polar residues" evidence="1">
    <location>
        <begin position="677"/>
        <end position="686"/>
    </location>
</feature>
<dbReference type="PANTHER" id="PTHR31105:SF58">
    <property type="entry name" value="G-LIKE PROTEIN, PUTATIVE (DUF3133)-RELATED"/>
    <property type="match status" value="1"/>
</dbReference>
<gene>
    <name evidence="5" type="primary">LOC111432200</name>
</gene>
<dbReference type="Pfam" id="PF11331">
    <property type="entry name" value="Zn_ribbon_12"/>
    <property type="match status" value="1"/>
</dbReference>
<evidence type="ECO:0000313" key="5">
    <source>
        <dbReference type="RefSeq" id="XP_022924823.1"/>
    </source>
</evidence>
<evidence type="ECO:0000259" key="2">
    <source>
        <dbReference type="Pfam" id="PF11331"/>
    </source>
</evidence>
<sequence>MSGSAKLRLVRCPKCENLLPELADYSVYQCGGCGTVLRAKVRNQEEDSLSFKSDEERVGGSSTKSSNTLEKGSVDLSDVSDVDFKLSPDSLPCDLNGLEKEKVLDAEKCEEHFNGKTDKWGVHRDLSSNMDNDGLSYSMGMKQVDMNVRINSSTLGSGRELDWRRGETGGMEEEGVEKNSRDNMKNVRFSTSNLKDDQTNYRFDLVSGVEELIRTRGNASGADKVKHLEQDRLELLRKLDELKDQLGQSCNIVHNPNQTGPVSCGVKPAKPFYHSGAWPMDGSLGSDQCVAGPSFSNCSPMPAHGYCPSMHNPNNASRLGDHFGSQMFRGNSYHFSCAHQQTPHQCHSGHYVDTGLDLFGHYPPNPPFHQPSCSCFQCQNRYPHVPAPVPGAYYNRRFPDRPNNPSLYSHENATACGARGNNIRTANPPLNFRDRQAPSTWPTDFSSEIGGIVGSRPRRTVLASGGRNCYPIAGGAPFLTCNNCFEMLQLPKKLMLVKNQQSVRCGACSTVIKFTVINKKLVFSNHSRANPLPSEVDDCDGQAVRDYNSKLNGYSNRTNFSSDDYDNTVYDFESLDNEPVLLQPVGTGLSSAKQQEMQSFHPSSSSTSDDEDSPDVLTVPREATNNLHNIKTTRSHPLPGSPLPSYFDYSANNQVTNRFAKGNRSSRSDQENVKPNKVTSRQNSLKEASLATEMDVSMNEYSNTVAFHESQDANKEDSQPRVNKGGESFFANIIKKSFRTNQADERSRSNVSVNGHLIPYRVVKKAEKLAGQIHPGNYWYDARAGFWGVMGGPCLGIIPPFIEEFDYPMPEKCAGGNTGVFVNGRELHLKDLDLLAGRGLPTSRHRSYIIEISGRVLDEDTGEELEGLGKLAPTVEKVKHGFGMKVPGTAC</sequence>
<keyword evidence="4" id="KW-1185">Reference proteome</keyword>
<reference evidence="5" key="1">
    <citation type="submission" date="2025-08" db="UniProtKB">
        <authorList>
            <consortium name="RefSeq"/>
        </authorList>
    </citation>
    <scope>IDENTIFICATION</scope>
    <source>
        <tissue evidence="5">Young leaves</tissue>
    </source>
</reference>
<protein>
    <submittedName>
        <fullName evidence="5">Uncharacterized protein LOC111432200</fullName>
    </submittedName>
</protein>
<dbReference type="Pfam" id="PF22910">
    <property type="entry name" value="EDR4-like_1st"/>
    <property type="match status" value="1"/>
</dbReference>
<evidence type="ECO:0000259" key="3">
    <source>
        <dbReference type="Pfam" id="PF22910"/>
    </source>
</evidence>
<proteinExistence type="predicted"/>